<dbReference type="InterPro" id="IPR033897">
    <property type="entry name" value="SRF-like_MADS-box"/>
</dbReference>
<reference evidence="9" key="3">
    <citation type="submission" date="2015-04" db="UniProtKB">
        <authorList>
            <consortium name="EnsemblPlants"/>
        </authorList>
    </citation>
    <scope>IDENTIFICATION</scope>
    <source>
        <strain evidence="9">cv. Jemalong A17</strain>
    </source>
</reference>
<keyword evidence="10" id="KW-1185">Reference proteome</keyword>
<dbReference type="PRINTS" id="PR00404">
    <property type="entry name" value="MADSDOMAIN"/>
</dbReference>
<dbReference type="AlphaFoldDB" id="G7JN85"/>
<dbReference type="GO" id="GO:0000978">
    <property type="term" value="F:RNA polymerase II cis-regulatory region sequence-specific DNA binding"/>
    <property type="evidence" value="ECO:0000318"/>
    <property type="project" value="GO_Central"/>
</dbReference>
<evidence type="ECO:0000313" key="8">
    <source>
        <dbReference type="EMBL" id="RHN59532.1"/>
    </source>
</evidence>
<dbReference type="Proteomes" id="UP000002051">
    <property type="component" value="Chromosome 4"/>
</dbReference>
<dbReference type="OrthoDB" id="779403at2759"/>
<dbReference type="SUPFAM" id="SSF55455">
    <property type="entry name" value="SRF-like"/>
    <property type="match status" value="1"/>
</dbReference>
<dbReference type="Gramene" id="rna21574">
    <property type="protein sequence ID" value="RHN59532.1"/>
    <property type="gene ID" value="gene21574"/>
</dbReference>
<dbReference type="EMBL" id="PSQE01000004">
    <property type="protein sequence ID" value="RHN59532.1"/>
    <property type="molecule type" value="Genomic_DNA"/>
</dbReference>
<dbReference type="Proteomes" id="UP000265566">
    <property type="component" value="Chromosome 4"/>
</dbReference>
<reference evidence="7 10" key="1">
    <citation type="journal article" date="2011" name="Nature">
        <title>The Medicago genome provides insight into the evolution of rhizobial symbioses.</title>
        <authorList>
            <person name="Young N.D."/>
            <person name="Debelle F."/>
            <person name="Oldroyd G.E."/>
            <person name="Geurts R."/>
            <person name="Cannon S.B."/>
            <person name="Udvardi M.K."/>
            <person name="Benedito V.A."/>
            <person name="Mayer K.F."/>
            <person name="Gouzy J."/>
            <person name="Schoof H."/>
            <person name="Van de Peer Y."/>
            <person name="Proost S."/>
            <person name="Cook D.R."/>
            <person name="Meyers B.C."/>
            <person name="Spannagl M."/>
            <person name="Cheung F."/>
            <person name="De Mita S."/>
            <person name="Krishnakumar V."/>
            <person name="Gundlach H."/>
            <person name="Zhou S."/>
            <person name="Mudge J."/>
            <person name="Bharti A.K."/>
            <person name="Murray J.D."/>
            <person name="Naoumkina M.A."/>
            <person name="Rosen B."/>
            <person name="Silverstein K.A."/>
            <person name="Tang H."/>
            <person name="Rombauts S."/>
            <person name="Zhao P.X."/>
            <person name="Zhou P."/>
            <person name="Barbe V."/>
            <person name="Bardou P."/>
            <person name="Bechner M."/>
            <person name="Bellec A."/>
            <person name="Berger A."/>
            <person name="Berges H."/>
            <person name="Bidwell S."/>
            <person name="Bisseling T."/>
            <person name="Choisne N."/>
            <person name="Couloux A."/>
            <person name="Denny R."/>
            <person name="Deshpande S."/>
            <person name="Dai X."/>
            <person name="Doyle J.J."/>
            <person name="Dudez A.M."/>
            <person name="Farmer A.D."/>
            <person name="Fouteau S."/>
            <person name="Franken C."/>
            <person name="Gibelin C."/>
            <person name="Gish J."/>
            <person name="Goldstein S."/>
            <person name="Gonzalez A.J."/>
            <person name="Green P.J."/>
            <person name="Hallab A."/>
            <person name="Hartog M."/>
            <person name="Hua A."/>
            <person name="Humphray S.J."/>
            <person name="Jeong D.H."/>
            <person name="Jing Y."/>
            <person name="Jocker A."/>
            <person name="Kenton S.M."/>
            <person name="Kim D.J."/>
            <person name="Klee K."/>
            <person name="Lai H."/>
            <person name="Lang C."/>
            <person name="Lin S."/>
            <person name="Macmil S.L."/>
            <person name="Magdelenat G."/>
            <person name="Matthews L."/>
            <person name="McCorrison J."/>
            <person name="Monaghan E.L."/>
            <person name="Mun J.H."/>
            <person name="Najar F.Z."/>
            <person name="Nicholson C."/>
            <person name="Noirot C."/>
            <person name="O'Bleness M."/>
            <person name="Paule C.R."/>
            <person name="Poulain J."/>
            <person name="Prion F."/>
            <person name="Qin B."/>
            <person name="Qu C."/>
            <person name="Retzel E.F."/>
            <person name="Riddle C."/>
            <person name="Sallet E."/>
            <person name="Samain S."/>
            <person name="Samson N."/>
            <person name="Sanders I."/>
            <person name="Saurat O."/>
            <person name="Scarpelli C."/>
            <person name="Schiex T."/>
            <person name="Segurens B."/>
            <person name="Severin A.J."/>
            <person name="Sherrier D.J."/>
            <person name="Shi R."/>
            <person name="Sims S."/>
            <person name="Singer S.R."/>
            <person name="Sinharoy S."/>
            <person name="Sterck L."/>
            <person name="Viollet A."/>
            <person name="Wang B.B."/>
            <person name="Wang K."/>
            <person name="Wang M."/>
            <person name="Wang X."/>
            <person name="Warfsmann J."/>
            <person name="Weissenbach J."/>
            <person name="White D.D."/>
            <person name="White J.D."/>
            <person name="Wiley G.B."/>
            <person name="Wincker P."/>
            <person name="Xing Y."/>
            <person name="Yang L."/>
            <person name="Yao Z."/>
            <person name="Ying F."/>
            <person name="Zhai J."/>
            <person name="Zhou L."/>
            <person name="Zuber A."/>
            <person name="Denarie J."/>
            <person name="Dixon R.A."/>
            <person name="May G.D."/>
            <person name="Schwartz D.C."/>
            <person name="Rogers J."/>
            <person name="Quetier F."/>
            <person name="Town C.D."/>
            <person name="Roe B.A."/>
        </authorList>
    </citation>
    <scope>NUCLEOTIDE SEQUENCE [LARGE SCALE GENOMIC DNA]</scope>
    <source>
        <strain evidence="7">A17</strain>
        <strain evidence="9 10">cv. Jemalong A17</strain>
    </source>
</reference>
<evidence type="ECO:0000259" key="6">
    <source>
        <dbReference type="PROSITE" id="PS50066"/>
    </source>
</evidence>
<reference evidence="7 10" key="2">
    <citation type="journal article" date="2014" name="BMC Genomics">
        <title>An improved genome release (version Mt4.0) for the model legume Medicago truncatula.</title>
        <authorList>
            <person name="Tang H."/>
            <person name="Krishnakumar V."/>
            <person name="Bidwell S."/>
            <person name="Rosen B."/>
            <person name="Chan A."/>
            <person name="Zhou S."/>
            <person name="Gentzbittel L."/>
            <person name="Childs K.L."/>
            <person name="Yandell M."/>
            <person name="Gundlach H."/>
            <person name="Mayer K.F."/>
            <person name="Schwartz D.C."/>
            <person name="Town C.D."/>
        </authorList>
    </citation>
    <scope>GENOME REANNOTATION</scope>
    <source>
        <strain evidence="9 10">cv. Jemalong A17</strain>
    </source>
</reference>
<proteinExistence type="predicted"/>
<evidence type="ECO:0000313" key="10">
    <source>
        <dbReference type="Proteomes" id="UP000002051"/>
    </source>
</evidence>
<dbReference type="GO" id="GO:0006357">
    <property type="term" value="P:regulation of transcription by RNA polymerase II"/>
    <property type="evidence" value="ECO:0000318"/>
    <property type="project" value="GO_Central"/>
</dbReference>
<keyword evidence="3" id="KW-0238">DNA-binding</keyword>
<gene>
    <name evidence="9" type="primary">11434260</name>
    <name evidence="7" type="ordered locus">MTR_4g032620</name>
    <name evidence="8" type="ORF">MtrunA17_Chr4g0014321</name>
</gene>
<dbReference type="HOGENOM" id="CLU_053053_7_1_1"/>
<dbReference type="PROSITE" id="PS50066">
    <property type="entry name" value="MADS_BOX_2"/>
    <property type="match status" value="1"/>
</dbReference>
<accession>G7JN85</accession>
<evidence type="ECO:0000256" key="4">
    <source>
        <dbReference type="ARBA" id="ARBA00023163"/>
    </source>
</evidence>
<organism evidence="7 10">
    <name type="scientific">Medicago truncatula</name>
    <name type="common">Barrel medic</name>
    <name type="synonym">Medicago tribuloides</name>
    <dbReference type="NCBI Taxonomy" id="3880"/>
    <lineage>
        <taxon>Eukaryota</taxon>
        <taxon>Viridiplantae</taxon>
        <taxon>Streptophyta</taxon>
        <taxon>Embryophyta</taxon>
        <taxon>Tracheophyta</taxon>
        <taxon>Spermatophyta</taxon>
        <taxon>Magnoliopsida</taxon>
        <taxon>eudicotyledons</taxon>
        <taxon>Gunneridae</taxon>
        <taxon>Pentapetalae</taxon>
        <taxon>rosids</taxon>
        <taxon>fabids</taxon>
        <taxon>Fabales</taxon>
        <taxon>Fabaceae</taxon>
        <taxon>Papilionoideae</taxon>
        <taxon>50 kb inversion clade</taxon>
        <taxon>NPAAA clade</taxon>
        <taxon>Hologalegina</taxon>
        <taxon>IRL clade</taxon>
        <taxon>Trifolieae</taxon>
        <taxon>Medicago</taxon>
    </lineage>
</organism>
<sequence>MGRKKMKLAFIVNDASRKATYNNRWRGLLKKVYELSTLCGVEACAIVYGPYEPQPKIWPSSQGVQTVLSKFRTMTERDKSKKMVNQETYMKERVLKAKEKLKMQRHDNKEKEMAMLMFQYLYEGNFMQSNMSLVDSKHLCWLIDQKLKEVGRRLGEEDNNGQHEIQFQMAPPLTSRNEEMARMGHGHAGMTVNNGEIIESQLLMGLMMNGNGDETVPFGEVDPRFLPNIMP</sequence>
<keyword evidence="5" id="KW-0539">Nucleus</keyword>
<evidence type="ECO:0000256" key="1">
    <source>
        <dbReference type="ARBA" id="ARBA00004123"/>
    </source>
</evidence>
<evidence type="ECO:0000256" key="2">
    <source>
        <dbReference type="ARBA" id="ARBA00023015"/>
    </source>
</evidence>
<dbReference type="OMA" id="TTRNIDM"/>
<dbReference type="GO" id="GO:0045944">
    <property type="term" value="P:positive regulation of transcription by RNA polymerase II"/>
    <property type="evidence" value="ECO:0007669"/>
    <property type="project" value="InterPro"/>
</dbReference>
<reference evidence="8" key="4">
    <citation type="journal article" date="2018" name="Nat. Plants">
        <title>Whole-genome landscape of Medicago truncatula symbiotic genes.</title>
        <authorList>
            <person name="Pecrix Y."/>
            <person name="Gamas P."/>
            <person name="Carrere S."/>
        </authorList>
    </citation>
    <scope>NUCLEOTIDE SEQUENCE</scope>
    <source>
        <tissue evidence="8">Leaves</tissue>
    </source>
</reference>
<comment type="subcellular location">
    <subcellularLocation>
        <location evidence="1">Nucleus</location>
    </subcellularLocation>
</comment>
<dbReference type="InterPro" id="IPR036879">
    <property type="entry name" value="TF_MADSbox_sf"/>
</dbReference>
<feature type="domain" description="MADS-box" evidence="6">
    <location>
        <begin position="1"/>
        <end position="49"/>
    </location>
</feature>
<keyword evidence="2" id="KW-0805">Transcription regulation</keyword>
<evidence type="ECO:0000256" key="5">
    <source>
        <dbReference type="ARBA" id="ARBA00023242"/>
    </source>
</evidence>
<protein>
    <submittedName>
        <fullName evidence="7">MADS-box transcription factor family protein</fullName>
    </submittedName>
    <submittedName>
        <fullName evidence="8">Putative transcription factor MADS-type1 family</fullName>
    </submittedName>
</protein>
<evidence type="ECO:0000313" key="7">
    <source>
        <dbReference type="EMBL" id="AES87722.1"/>
    </source>
</evidence>
<dbReference type="PaxDb" id="3880-AES87722"/>
<evidence type="ECO:0000256" key="3">
    <source>
        <dbReference type="ARBA" id="ARBA00023125"/>
    </source>
</evidence>
<name>G7JN85_MEDTR</name>
<dbReference type="EnsemblPlants" id="AES87722">
    <property type="protein sequence ID" value="AES87722"/>
    <property type="gene ID" value="MTR_4g032620"/>
</dbReference>
<dbReference type="GO" id="GO:0046983">
    <property type="term" value="F:protein dimerization activity"/>
    <property type="evidence" value="ECO:0007669"/>
    <property type="project" value="InterPro"/>
</dbReference>
<dbReference type="PANTHER" id="PTHR11945">
    <property type="entry name" value="MADS BOX PROTEIN"/>
    <property type="match status" value="1"/>
</dbReference>
<dbReference type="SMART" id="SM00432">
    <property type="entry name" value="MADS"/>
    <property type="match status" value="1"/>
</dbReference>
<dbReference type="GO" id="GO:0005634">
    <property type="term" value="C:nucleus"/>
    <property type="evidence" value="ECO:0007669"/>
    <property type="project" value="UniProtKB-SubCell"/>
</dbReference>
<dbReference type="eggNOG" id="KOG0014">
    <property type="taxonomic scope" value="Eukaryota"/>
</dbReference>
<dbReference type="EMBL" id="CM001220">
    <property type="protein sequence ID" value="AES87722.1"/>
    <property type="molecule type" value="Genomic_DNA"/>
</dbReference>
<dbReference type="InterPro" id="IPR002100">
    <property type="entry name" value="TF_MADSbox"/>
</dbReference>
<dbReference type="FunFam" id="3.40.1810.10:FF:000018">
    <property type="entry name" value="agamous-like MADS-box protein AGL80"/>
    <property type="match status" value="1"/>
</dbReference>
<dbReference type="KEGG" id="mtr:11434260"/>
<dbReference type="GO" id="GO:0000981">
    <property type="term" value="F:DNA-binding transcription factor activity, RNA polymerase II-specific"/>
    <property type="evidence" value="ECO:0000318"/>
    <property type="project" value="GO_Central"/>
</dbReference>
<dbReference type="Gene3D" id="3.40.1810.10">
    <property type="entry name" value="Transcription factor, MADS-box"/>
    <property type="match status" value="1"/>
</dbReference>
<dbReference type="Pfam" id="PF00319">
    <property type="entry name" value="SRF-TF"/>
    <property type="match status" value="1"/>
</dbReference>
<dbReference type="CDD" id="cd00266">
    <property type="entry name" value="MADS_SRF_like"/>
    <property type="match status" value="1"/>
</dbReference>
<dbReference type="PANTHER" id="PTHR11945:SF780">
    <property type="entry name" value="MADS-BOX TRANSCRIPTION FACTOR FAMILY PROTEIN"/>
    <property type="match status" value="1"/>
</dbReference>
<evidence type="ECO:0000313" key="9">
    <source>
        <dbReference type="EnsemblPlants" id="AES87722"/>
    </source>
</evidence>
<keyword evidence="4" id="KW-0804">Transcription</keyword>